<evidence type="ECO:0000313" key="2">
    <source>
        <dbReference type="Proteomes" id="UP001249851"/>
    </source>
</evidence>
<gene>
    <name evidence="1" type="ORF">P5673_003031</name>
</gene>
<reference evidence="1" key="2">
    <citation type="journal article" date="2023" name="Science">
        <title>Genomic signatures of disease resistance in endangered staghorn corals.</title>
        <authorList>
            <person name="Vollmer S.V."/>
            <person name="Selwyn J.D."/>
            <person name="Despard B.A."/>
            <person name="Roesel C.L."/>
        </authorList>
    </citation>
    <scope>NUCLEOTIDE SEQUENCE</scope>
    <source>
        <strain evidence="1">K2</strain>
    </source>
</reference>
<organism evidence="1 2">
    <name type="scientific">Acropora cervicornis</name>
    <name type="common">Staghorn coral</name>
    <dbReference type="NCBI Taxonomy" id="6130"/>
    <lineage>
        <taxon>Eukaryota</taxon>
        <taxon>Metazoa</taxon>
        <taxon>Cnidaria</taxon>
        <taxon>Anthozoa</taxon>
        <taxon>Hexacorallia</taxon>
        <taxon>Scleractinia</taxon>
        <taxon>Astrocoeniina</taxon>
        <taxon>Acroporidae</taxon>
        <taxon>Acropora</taxon>
    </lineage>
</organism>
<accession>A0AAD9R282</accession>
<dbReference type="AlphaFoldDB" id="A0AAD9R282"/>
<name>A0AAD9R282_ACRCE</name>
<proteinExistence type="predicted"/>
<sequence length="68" mass="7882">MHEMINEFKLGRASWESIISFSKVQALGVRKLKCPCEWSLLGKVKVKSQSNPTQRLHTENKIKKELEI</sequence>
<comment type="caution">
    <text evidence="1">The sequence shown here is derived from an EMBL/GenBank/DDBJ whole genome shotgun (WGS) entry which is preliminary data.</text>
</comment>
<protein>
    <submittedName>
        <fullName evidence="1">Uncharacterized protein</fullName>
    </submittedName>
</protein>
<evidence type="ECO:0000313" key="1">
    <source>
        <dbReference type="EMBL" id="KAK2571662.1"/>
    </source>
</evidence>
<keyword evidence="2" id="KW-1185">Reference proteome</keyword>
<reference evidence="1" key="1">
    <citation type="journal article" date="2023" name="G3 (Bethesda)">
        <title>Whole genome assembly and annotation of the endangered Caribbean coral Acropora cervicornis.</title>
        <authorList>
            <person name="Selwyn J.D."/>
            <person name="Vollmer S.V."/>
        </authorList>
    </citation>
    <scope>NUCLEOTIDE SEQUENCE</scope>
    <source>
        <strain evidence="1">K2</strain>
    </source>
</reference>
<dbReference type="Proteomes" id="UP001249851">
    <property type="component" value="Unassembled WGS sequence"/>
</dbReference>
<dbReference type="EMBL" id="JARQWQ010000005">
    <property type="protein sequence ID" value="KAK2571662.1"/>
    <property type="molecule type" value="Genomic_DNA"/>
</dbReference>